<sequence>MDRYRIQIHICIYLFASEILTYNLISVRDNTKTKTGIRMHYWCSQDADHKKHSKKSTKENAIYRNTIGMERYNCYSRTTISVCTDLSNAAKVLVRVNIHHEVNHKPYYDVAMPVDTIETIQSNMATCKLVNLVPLIQKKTPNVTASQIYFTWMKLSEEIWK</sequence>
<keyword evidence="1" id="KW-0812">Transmembrane</keyword>
<accession>A0A0D0CJA1</accession>
<proteinExistence type="predicted"/>
<protein>
    <submittedName>
        <fullName evidence="2">Uncharacterized protein</fullName>
    </submittedName>
</protein>
<evidence type="ECO:0000256" key="1">
    <source>
        <dbReference type="SAM" id="Phobius"/>
    </source>
</evidence>
<keyword evidence="3" id="KW-1185">Reference proteome</keyword>
<evidence type="ECO:0000313" key="2">
    <source>
        <dbReference type="EMBL" id="KIK55058.1"/>
    </source>
</evidence>
<reference evidence="2 3" key="1">
    <citation type="submission" date="2014-04" db="EMBL/GenBank/DDBJ databases">
        <title>Evolutionary Origins and Diversification of the Mycorrhizal Mutualists.</title>
        <authorList>
            <consortium name="DOE Joint Genome Institute"/>
            <consortium name="Mycorrhizal Genomics Consortium"/>
            <person name="Kohler A."/>
            <person name="Kuo A."/>
            <person name="Nagy L.G."/>
            <person name="Floudas D."/>
            <person name="Copeland A."/>
            <person name="Barry K.W."/>
            <person name="Cichocki N."/>
            <person name="Veneault-Fourrey C."/>
            <person name="LaButti K."/>
            <person name="Lindquist E.A."/>
            <person name="Lipzen A."/>
            <person name="Lundell T."/>
            <person name="Morin E."/>
            <person name="Murat C."/>
            <person name="Riley R."/>
            <person name="Ohm R."/>
            <person name="Sun H."/>
            <person name="Tunlid A."/>
            <person name="Henrissat B."/>
            <person name="Grigoriev I.V."/>
            <person name="Hibbett D.S."/>
            <person name="Martin F."/>
        </authorList>
    </citation>
    <scope>NUCLEOTIDE SEQUENCE [LARGE SCALE GENOMIC DNA]</scope>
    <source>
        <strain evidence="2 3">FD-317 M1</strain>
    </source>
</reference>
<dbReference type="EMBL" id="KN834809">
    <property type="protein sequence ID" value="KIK55058.1"/>
    <property type="molecule type" value="Genomic_DNA"/>
</dbReference>
<feature type="transmembrane region" description="Helical" evidence="1">
    <location>
        <begin position="6"/>
        <end position="25"/>
    </location>
</feature>
<dbReference type="HOGENOM" id="CLU_1643889_0_0_1"/>
<name>A0A0D0CJA1_9AGAR</name>
<dbReference type="Proteomes" id="UP000053593">
    <property type="component" value="Unassembled WGS sequence"/>
</dbReference>
<keyword evidence="1" id="KW-1133">Transmembrane helix</keyword>
<organism evidence="2 3">
    <name type="scientific">Collybiopsis luxurians FD-317 M1</name>
    <dbReference type="NCBI Taxonomy" id="944289"/>
    <lineage>
        <taxon>Eukaryota</taxon>
        <taxon>Fungi</taxon>
        <taxon>Dikarya</taxon>
        <taxon>Basidiomycota</taxon>
        <taxon>Agaricomycotina</taxon>
        <taxon>Agaricomycetes</taxon>
        <taxon>Agaricomycetidae</taxon>
        <taxon>Agaricales</taxon>
        <taxon>Marasmiineae</taxon>
        <taxon>Omphalotaceae</taxon>
        <taxon>Collybiopsis</taxon>
        <taxon>Collybiopsis luxurians</taxon>
    </lineage>
</organism>
<dbReference type="OrthoDB" id="3205748at2759"/>
<keyword evidence="1" id="KW-0472">Membrane</keyword>
<dbReference type="AlphaFoldDB" id="A0A0D0CJA1"/>
<evidence type="ECO:0000313" key="3">
    <source>
        <dbReference type="Proteomes" id="UP000053593"/>
    </source>
</evidence>
<gene>
    <name evidence="2" type="ORF">GYMLUDRAFT_62700</name>
</gene>